<evidence type="ECO:0000256" key="2">
    <source>
        <dbReference type="ARBA" id="ARBA00023004"/>
    </source>
</evidence>
<name>A0A937HFT1_9PROT</name>
<accession>A0A937HFT1</accession>
<comment type="caution">
    <text evidence="5">The sequence shown here is derived from an EMBL/GenBank/DDBJ whole genome shotgun (WGS) entry which is preliminary data.</text>
</comment>
<gene>
    <name evidence="5" type="ORF">ISQ19_04885</name>
</gene>
<keyword evidence="2 3" id="KW-0408">Iron</keyword>
<dbReference type="AlphaFoldDB" id="A0A937HFT1"/>
<dbReference type="PROSITE" id="PS51471">
    <property type="entry name" value="FE2OG_OXY"/>
    <property type="match status" value="1"/>
</dbReference>
<dbReference type="EMBL" id="JADHOK010000059">
    <property type="protein sequence ID" value="MBL6762016.1"/>
    <property type="molecule type" value="Genomic_DNA"/>
</dbReference>
<evidence type="ECO:0000256" key="3">
    <source>
        <dbReference type="RuleBase" id="RU003682"/>
    </source>
</evidence>
<keyword evidence="1 3" id="KW-0479">Metal-binding</keyword>
<sequence>MQNADAHKPLDGALAAAVEPYLAGRSFEAAFADFERDGYIVFEKLIGDAEIARVRAALEPYFGLGRAGRNDFEGLKSNREYALLSKGDIFAELAIHPVALAFAEYDMGKSCILSAFLAIQLHPGETVQPWHCDDDHCRVSRPRPPFQLSAFWAIDETTSENGATEVIPGSHLWDEALGQDLLNSGAFEQREIGDVNVDPAPHPDAVQVTMPAGSLMLAKGTLYHRGGANRSDGKRLILTPQYSPGWVRPLENMILSTPPEVAAKLPQRARELIGYSIHPPFMGYVNGEHPQKALDRQLAGE</sequence>
<dbReference type="Gene3D" id="2.60.120.620">
    <property type="entry name" value="q2cbj1_9rhob like domain"/>
    <property type="match status" value="1"/>
</dbReference>
<organism evidence="5 6">
    <name type="scientific">PS1 clade bacterium</name>
    <dbReference type="NCBI Taxonomy" id="2175152"/>
    <lineage>
        <taxon>Bacteria</taxon>
        <taxon>Pseudomonadati</taxon>
        <taxon>Pseudomonadota</taxon>
        <taxon>Alphaproteobacteria</taxon>
        <taxon>PS1 clade</taxon>
    </lineage>
</organism>
<evidence type="ECO:0000256" key="1">
    <source>
        <dbReference type="ARBA" id="ARBA00022723"/>
    </source>
</evidence>
<dbReference type="Pfam" id="PF05721">
    <property type="entry name" value="PhyH"/>
    <property type="match status" value="1"/>
</dbReference>
<dbReference type="PANTHER" id="PTHR20883:SF15">
    <property type="entry name" value="PHYTANOYL-COA DIOXYGENASE DOMAIN-CONTAINING PROTEIN 1"/>
    <property type="match status" value="1"/>
</dbReference>
<keyword evidence="5" id="KW-0223">Dioxygenase</keyword>
<protein>
    <submittedName>
        <fullName evidence="5">Phytanoyl-CoA dioxygenase family protein</fullName>
    </submittedName>
</protein>
<evidence type="ECO:0000313" key="6">
    <source>
        <dbReference type="Proteomes" id="UP000785783"/>
    </source>
</evidence>
<dbReference type="GO" id="GO:0016706">
    <property type="term" value="F:2-oxoglutarate-dependent dioxygenase activity"/>
    <property type="evidence" value="ECO:0007669"/>
    <property type="project" value="UniProtKB-ARBA"/>
</dbReference>
<evidence type="ECO:0000259" key="4">
    <source>
        <dbReference type="PROSITE" id="PS51471"/>
    </source>
</evidence>
<evidence type="ECO:0000313" key="5">
    <source>
        <dbReference type="EMBL" id="MBL6762016.1"/>
    </source>
</evidence>
<keyword evidence="3" id="KW-0560">Oxidoreductase</keyword>
<dbReference type="Proteomes" id="UP000785783">
    <property type="component" value="Unassembled WGS sequence"/>
</dbReference>
<dbReference type="InterPro" id="IPR008775">
    <property type="entry name" value="Phytyl_CoA_dOase-like"/>
</dbReference>
<reference evidence="5" key="1">
    <citation type="submission" date="2020-10" db="EMBL/GenBank/DDBJ databases">
        <title>Microbiome of the Black Sea water column analyzed by genome centric metagenomics.</title>
        <authorList>
            <person name="Cabello-Yeves P.J."/>
            <person name="Callieri C."/>
            <person name="Picazo A."/>
            <person name="Mehrshad M."/>
            <person name="Haro-Moreno J.M."/>
            <person name="Roda-Garcia J."/>
            <person name="Dzembekova N."/>
            <person name="Slabakova V."/>
            <person name="Slabakova N."/>
            <person name="Moncheva S."/>
            <person name="Rodriguez-Valera F."/>
        </authorList>
    </citation>
    <scope>NUCLEOTIDE SEQUENCE</scope>
    <source>
        <strain evidence="5">BS307-5m-G5</strain>
    </source>
</reference>
<dbReference type="SUPFAM" id="SSF51197">
    <property type="entry name" value="Clavaminate synthase-like"/>
    <property type="match status" value="1"/>
</dbReference>
<comment type="similarity">
    <text evidence="3">Belongs to the iron/ascorbate-dependent oxidoreductase family.</text>
</comment>
<dbReference type="InterPro" id="IPR005123">
    <property type="entry name" value="Oxoglu/Fe-dep_dioxygenase_dom"/>
</dbReference>
<feature type="domain" description="Fe2OG dioxygenase" evidence="4">
    <location>
        <begin position="111"/>
        <end position="249"/>
    </location>
</feature>
<dbReference type="PANTHER" id="PTHR20883">
    <property type="entry name" value="PHYTANOYL-COA DIOXYGENASE DOMAIN CONTAINING 1"/>
    <property type="match status" value="1"/>
</dbReference>
<proteinExistence type="inferred from homology"/>
<dbReference type="GO" id="GO:0005506">
    <property type="term" value="F:iron ion binding"/>
    <property type="evidence" value="ECO:0007669"/>
    <property type="project" value="UniProtKB-ARBA"/>
</dbReference>